<dbReference type="CDD" id="cd07786">
    <property type="entry name" value="FGGY_EcGK_like"/>
    <property type="match status" value="1"/>
</dbReference>
<dbReference type="GO" id="GO:0019563">
    <property type="term" value="P:glycerol catabolic process"/>
    <property type="evidence" value="ECO:0007669"/>
    <property type="project" value="TreeGrafter"/>
</dbReference>
<dbReference type="FunFam" id="3.30.420.40:FF:000007">
    <property type="entry name" value="Glycerol kinase"/>
    <property type="match status" value="1"/>
</dbReference>
<keyword evidence="7" id="KW-0319">Glycerol metabolism</keyword>
<dbReference type="GO" id="GO:0005524">
    <property type="term" value="F:ATP binding"/>
    <property type="evidence" value="ECO:0007669"/>
    <property type="project" value="UniProtKB-KW"/>
</dbReference>
<gene>
    <name evidence="13" type="ORF">METZ01_LOCUS36541</name>
</gene>
<dbReference type="InterPro" id="IPR018485">
    <property type="entry name" value="FGGY_C"/>
</dbReference>
<feature type="domain" description="Carbohydrate kinase FGGY C-terminal" evidence="12">
    <location>
        <begin position="259"/>
        <end position="444"/>
    </location>
</feature>
<comment type="catalytic activity">
    <reaction evidence="10">
        <text>glycerol + ATP = sn-glycerol 3-phosphate + ADP + H(+)</text>
        <dbReference type="Rhea" id="RHEA:21644"/>
        <dbReference type="ChEBI" id="CHEBI:15378"/>
        <dbReference type="ChEBI" id="CHEBI:17754"/>
        <dbReference type="ChEBI" id="CHEBI:30616"/>
        <dbReference type="ChEBI" id="CHEBI:57597"/>
        <dbReference type="ChEBI" id="CHEBI:456216"/>
        <dbReference type="EC" id="2.7.1.30"/>
    </reaction>
</comment>
<protein>
    <recommendedName>
        <fullName evidence="3">glycerol kinase</fullName>
        <ecNumber evidence="3">2.7.1.30</ecNumber>
    </recommendedName>
    <alternativeName>
        <fullName evidence="9">ATP:glycerol 3-phosphotransferase</fullName>
    </alternativeName>
</protein>
<evidence type="ECO:0000256" key="3">
    <source>
        <dbReference type="ARBA" id="ARBA00012099"/>
    </source>
</evidence>
<evidence type="ECO:0000256" key="1">
    <source>
        <dbReference type="ARBA" id="ARBA00005190"/>
    </source>
</evidence>
<evidence type="ECO:0000256" key="7">
    <source>
        <dbReference type="ARBA" id="ARBA00022798"/>
    </source>
</evidence>
<dbReference type="InterPro" id="IPR000577">
    <property type="entry name" value="Carb_kinase_FGGY"/>
</dbReference>
<dbReference type="PROSITE" id="PS00933">
    <property type="entry name" value="FGGY_KINASES_1"/>
    <property type="match status" value="1"/>
</dbReference>
<dbReference type="Gene3D" id="3.30.420.40">
    <property type="match status" value="2"/>
</dbReference>
<name>A0A381R1F2_9ZZZZ</name>
<evidence type="ECO:0000256" key="4">
    <source>
        <dbReference type="ARBA" id="ARBA00022679"/>
    </source>
</evidence>
<accession>A0A381R1F2</accession>
<dbReference type="SUPFAM" id="SSF53067">
    <property type="entry name" value="Actin-like ATPase domain"/>
    <property type="match status" value="2"/>
</dbReference>
<evidence type="ECO:0000256" key="5">
    <source>
        <dbReference type="ARBA" id="ARBA00022741"/>
    </source>
</evidence>
<keyword evidence="5" id="KW-0547">Nucleotide-binding</keyword>
<evidence type="ECO:0000259" key="11">
    <source>
        <dbReference type="Pfam" id="PF00370"/>
    </source>
</evidence>
<reference evidence="13" key="1">
    <citation type="submission" date="2018-05" db="EMBL/GenBank/DDBJ databases">
        <authorList>
            <person name="Lanie J.A."/>
            <person name="Ng W.-L."/>
            <person name="Kazmierczak K.M."/>
            <person name="Andrzejewski T.M."/>
            <person name="Davidsen T.M."/>
            <person name="Wayne K.J."/>
            <person name="Tettelin H."/>
            <person name="Glass J.I."/>
            <person name="Rusch D."/>
            <person name="Podicherti R."/>
            <person name="Tsui H.-C.T."/>
            <person name="Winkler M.E."/>
        </authorList>
    </citation>
    <scope>NUCLEOTIDE SEQUENCE</scope>
</reference>
<evidence type="ECO:0000313" key="13">
    <source>
        <dbReference type="EMBL" id="SUZ83687.1"/>
    </source>
</evidence>
<evidence type="ECO:0000256" key="10">
    <source>
        <dbReference type="ARBA" id="ARBA00052101"/>
    </source>
</evidence>
<dbReference type="Pfam" id="PF02782">
    <property type="entry name" value="FGGY_C"/>
    <property type="match status" value="1"/>
</dbReference>
<dbReference type="Pfam" id="PF00370">
    <property type="entry name" value="FGGY_N"/>
    <property type="match status" value="1"/>
</dbReference>
<keyword evidence="8" id="KW-0067">ATP-binding</keyword>
<evidence type="ECO:0000256" key="2">
    <source>
        <dbReference type="ARBA" id="ARBA00009156"/>
    </source>
</evidence>
<dbReference type="InterPro" id="IPR005999">
    <property type="entry name" value="Glycerol_kin"/>
</dbReference>
<sequence>MDYLIAIDQGTSSSRAAIFDRRASLISISQEEFTQIYPKSGWVEHNPEDIWNSVVNVTKDVLSKAKINQNDIKAIGITNQRETTLIWDRETGDPIHNAIVWQDRRTTSICKELRDNGLEDIVIKKTGLRLDPYFSATKISWIIKNVPGAMDLLRKKRLAFGTVDSFLLWRLTGGRTHATDATNASRTMLFNIHTQEWDDELLKIFGIPSSLLPEVHDSNATFGDLDKDIFGFSVPICGVAGDQQAALIGQAGFKVGMTKITFGTGCFAITNTGDIAIESKNKLLTTVAYRLNNKVTYGLEGSIFVAGSAIQWLRDQLKLIKTADETESIAVSTGMVKNVQIVPAFTGLGAPHWDPEARGAILGLTRDTTKNQIVTATLQSVVFQTCDLAEAMLNDSIELSVIRVDGGMANNSWFLQFLADMLQVKIERPTNIESTIMGVAFLTGLSIGFYDSIDEIEKIWSHDSMFTSKMNKKERDRVYSRWIEAVSRVRSHN</sequence>
<evidence type="ECO:0000259" key="12">
    <source>
        <dbReference type="Pfam" id="PF02782"/>
    </source>
</evidence>
<feature type="domain" description="Carbohydrate kinase FGGY N-terminal" evidence="11">
    <location>
        <begin position="3"/>
        <end position="249"/>
    </location>
</feature>
<dbReference type="PIRSF" id="PIRSF000538">
    <property type="entry name" value="GlpK"/>
    <property type="match status" value="1"/>
</dbReference>
<dbReference type="HAMAP" id="MF_00186">
    <property type="entry name" value="Glycerol_kin"/>
    <property type="match status" value="1"/>
</dbReference>
<dbReference type="InterPro" id="IPR018484">
    <property type="entry name" value="FGGY_N"/>
</dbReference>
<keyword evidence="4" id="KW-0808">Transferase</keyword>
<dbReference type="NCBIfam" id="TIGR01311">
    <property type="entry name" value="glycerol_kin"/>
    <property type="match status" value="1"/>
</dbReference>
<dbReference type="GO" id="GO:0004370">
    <property type="term" value="F:glycerol kinase activity"/>
    <property type="evidence" value="ECO:0007669"/>
    <property type="project" value="UniProtKB-EC"/>
</dbReference>
<organism evidence="13">
    <name type="scientific">marine metagenome</name>
    <dbReference type="NCBI Taxonomy" id="408172"/>
    <lineage>
        <taxon>unclassified sequences</taxon>
        <taxon>metagenomes</taxon>
        <taxon>ecological metagenomes</taxon>
    </lineage>
</organism>
<dbReference type="GO" id="GO:0005829">
    <property type="term" value="C:cytosol"/>
    <property type="evidence" value="ECO:0007669"/>
    <property type="project" value="TreeGrafter"/>
</dbReference>
<dbReference type="GO" id="GO:0006072">
    <property type="term" value="P:glycerol-3-phosphate metabolic process"/>
    <property type="evidence" value="ECO:0007669"/>
    <property type="project" value="InterPro"/>
</dbReference>
<dbReference type="EMBL" id="UINC01001562">
    <property type="protein sequence ID" value="SUZ83687.1"/>
    <property type="molecule type" value="Genomic_DNA"/>
</dbReference>
<dbReference type="FunFam" id="3.30.420.40:FF:000008">
    <property type="entry name" value="Glycerol kinase"/>
    <property type="match status" value="1"/>
</dbReference>
<proteinExistence type="inferred from homology"/>
<evidence type="ECO:0000256" key="8">
    <source>
        <dbReference type="ARBA" id="ARBA00022840"/>
    </source>
</evidence>
<dbReference type="EC" id="2.7.1.30" evidence="3"/>
<dbReference type="NCBIfam" id="NF000756">
    <property type="entry name" value="PRK00047.1"/>
    <property type="match status" value="1"/>
</dbReference>
<evidence type="ECO:0000256" key="9">
    <source>
        <dbReference type="ARBA" id="ARBA00043149"/>
    </source>
</evidence>
<evidence type="ECO:0000256" key="6">
    <source>
        <dbReference type="ARBA" id="ARBA00022777"/>
    </source>
</evidence>
<comment type="similarity">
    <text evidence="2">Belongs to the FGGY kinase family.</text>
</comment>
<comment type="pathway">
    <text evidence="1">Polyol metabolism; glycerol degradation via glycerol kinase pathway; sn-glycerol 3-phosphate from glycerol: step 1/1.</text>
</comment>
<dbReference type="PANTHER" id="PTHR10196:SF78">
    <property type="entry name" value="GLYCEROL KINASE"/>
    <property type="match status" value="1"/>
</dbReference>
<dbReference type="InterPro" id="IPR018483">
    <property type="entry name" value="Carb_kinase_FGGY_CS"/>
</dbReference>
<dbReference type="InterPro" id="IPR043129">
    <property type="entry name" value="ATPase_NBD"/>
</dbReference>
<keyword evidence="6" id="KW-0418">Kinase</keyword>
<dbReference type="PANTHER" id="PTHR10196">
    <property type="entry name" value="SUGAR KINASE"/>
    <property type="match status" value="1"/>
</dbReference>
<dbReference type="AlphaFoldDB" id="A0A381R1F2"/>